<keyword evidence="2" id="KW-1185">Reference proteome</keyword>
<proteinExistence type="predicted"/>
<gene>
    <name evidence="1" type="ORF">E5288_WYG018776</name>
</gene>
<dbReference type="EMBL" id="VBQZ03000015">
    <property type="protein sequence ID" value="MXQ83119.1"/>
    <property type="molecule type" value="Genomic_DNA"/>
</dbReference>
<protein>
    <submittedName>
        <fullName evidence="1">Uncharacterized protein</fullName>
    </submittedName>
</protein>
<dbReference type="AlphaFoldDB" id="A0A6B0QYZ6"/>
<name>A0A6B0QYZ6_9CETA</name>
<dbReference type="Proteomes" id="UP000322234">
    <property type="component" value="Unassembled WGS sequence"/>
</dbReference>
<comment type="caution">
    <text evidence="1">The sequence shown here is derived from an EMBL/GenBank/DDBJ whole genome shotgun (WGS) entry which is preliminary data.</text>
</comment>
<organism evidence="1 2">
    <name type="scientific">Bos mutus</name>
    <name type="common">wild yak</name>
    <dbReference type="NCBI Taxonomy" id="72004"/>
    <lineage>
        <taxon>Eukaryota</taxon>
        <taxon>Metazoa</taxon>
        <taxon>Chordata</taxon>
        <taxon>Craniata</taxon>
        <taxon>Vertebrata</taxon>
        <taxon>Euteleostomi</taxon>
        <taxon>Mammalia</taxon>
        <taxon>Eutheria</taxon>
        <taxon>Laurasiatheria</taxon>
        <taxon>Artiodactyla</taxon>
        <taxon>Ruminantia</taxon>
        <taxon>Pecora</taxon>
        <taxon>Bovidae</taxon>
        <taxon>Bovinae</taxon>
        <taxon>Bos</taxon>
    </lineage>
</organism>
<reference evidence="1" key="1">
    <citation type="submission" date="2019-10" db="EMBL/GenBank/DDBJ databases">
        <title>The sequence and de novo assembly of the wild yak genome.</title>
        <authorList>
            <person name="Liu Y."/>
        </authorList>
    </citation>
    <scope>NUCLEOTIDE SEQUENCE [LARGE SCALE GENOMIC DNA]</scope>
    <source>
        <strain evidence="1">WY2019</strain>
    </source>
</reference>
<evidence type="ECO:0000313" key="1">
    <source>
        <dbReference type="EMBL" id="MXQ83119.1"/>
    </source>
</evidence>
<accession>A0A6B0QYZ6</accession>
<evidence type="ECO:0000313" key="2">
    <source>
        <dbReference type="Proteomes" id="UP000322234"/>
    </source>
</evidence>
<sequence length="78" mass="8412">MFSPTGRKVSCLVGHSLSVSHRPRVVKAAADPTRGLKASPPISGPASLPHLLVRLELRLLPLRCDPRGGDPEKRRPVC</sequence>